<accession>A0ABR2KS13</accession>
<keyword evidence="3" id="KW-1185">Reference proteome</keyword>
<gene>
    <name evidence="2" type="ORF">M9Y10_021608</name>
</gene>
<reference evidence="2 3" key="1">
    <citation type="submission" date="2024-04" db="EMBL/GenBank/DDBJ databases">
        <title>Tritrichomonas musculus Genome.</title>
        <authorList>
            <person name="Alves-Ferreira E."/>
            <person name="Grigg M."/>
            <person name="Lorenzi H."/>
            <person name="Galac M."/>
        </authorList>
    </citation>
    <scope>NUCLEOTIDE SEQUENCE [LARGE SCALE GENOMIC DNA]</scope>
    <source>
        <strain evidence="2 3">EAF2021</strain>
    </source>
</reference>
<name>A0ABR2KS13_9EUKA</name>
<dbReference type="InterPro" id="IPR011666">
    <property type="entry name" value="DUF1604"/>
</dbReference>
<dbReference type="PANTHER" id="PTHR13384">
    <property type="entry name" value="G PATCH DOMAIN-CONTAINING PROTEIN 1"/>
    <property type="match status" value="1"/>
</dbReference>
<proteinExistence type="predicted"/>
<sequence length="248" mass="28393">MFGNRRRKVNPDQAPRDQFGRKIFHGGFVAGNQNTVADESGFVSLPYFSSRDRKAPKLPQQKKEDFMDHEDFDDFGMSQIQVAQPKSYFGPHGPLPFSEEEVHLLESFGFTLDDLYKTKSPFFQFSHEFLPDDTSTGGDDWIVIPPLEYEQWPIPPLPSDYKSEPVHLPVLEDGSTTPAERPIEEFNMATMFHLEGEKETAKAMYGAPEKRVKIRWEPAKLLRKRFCMGVSGISAEPDSSKRSWRKDA</sequence>
<organism evidence="2 3">
    <name type="scientific">Tritrichomonas musculus</name>
    <dbReference type="NCBI Taxonomy" id="1915356"/>
    <lineage>
        <taxon>Eukaryota</taxon>
        <taxon>Metamonada</taxon>
        <taxon>Parabasalia</taxon>
        <taxon>Tritrichomonadida</taxon>
        <taxon>Tritrichomonadidae</taxon>
        <taxon>Tritrichomonas</taxon>
    </lineage>
</organism>
<dbReference type="PANTHER" id="PTHR13384:SF16">
    <property type="entry name" value="GROWTH REGULATION PROTEIN"/>
    <property type="match status" value="1"/>
</dbReference>
<evidence type="ECO:0000313" key="2">
    <source>
        <dbReference type="EMBL" id="KAK8893192.1"/>
    </source>
</evidence>
<comment type="caution">
    <text evidence="2">The sequence shown here is derived from an EMBL/GenBank/DDBJ whole genome shotgun (WGS) entry which is preliminary data.</text>
</comment>
<dbReference type="EMBL" id="JAPFFF010000003">
    <property type="protein sequence ID" value="KAK8893192.1"/>
    <property type="molecule type" value="Genomic_DNA"/>
</dbReference>
<dbReference type="Proteomes" id="UP001470230">
    <property type="component" value="Unassembled WGS sequence"/>
</dbReference>
<feature type="domain" description="G patch" evidence="1">
    <location>
        <begin position="12"/>
        <end position="82"/>
    </location>
</feature>
<evidence type="ECO:0000313" key="3">
    <source>
        <dbReference type="Proteomes" id="UP001470230"/>
    </source>
</evidence>
<dbReference type="Pfam" id="PF07713">
    <property type="entry name" value="DUF1604"/>
    <property type="match status" value="1"/>
</dbReference>
<protein>
    <submittedName>
        <fullName evidence="2">G patch domain-containing protein 1</fullName>
    </submittedName>
</protein>
<evidence type="ECO:0000259" key="1">
    <source>
        <dbReference type="Pfam" id="PF07713"/>
    </source>
</evidence>